<feature type="transmembrane region" description="Helical" evidence="4">
    <location>
        <begin position="766"/>
        <end position="787"/>
    </location>
</feature>
<dbReference type="PANTHER" id="PTHR24366">
    <property type="entry name" value="IG(IMMUNOGLOBULIN) AND LRR(LEUCINE RICH REPEAT) DOMAINS"/>
    <property type="match status" value="1"/>
</dbReference>
<dbReference type="InterPro" id="IPR003591">
    <property type="entry name" value="Leu-rich_rpt_typical-subtyp"/>
</dbReference>
<feature type="transmembrane region" description="Helical" evidence="4">
    <location>
        <begin position="1373"/>
        <end position="1397"/>
    </location>
</feature>
<dbReference type="SMART" id="SM00369">
    <property type="entry name" value="LRR_TYP"/>
    <property type="match status" value="6"/>
</dbReference>
<accession>A0A0L0CH94</accession>
<dbReference type="PANTHER" id="PTHR24366:SF96">
    <property type="entry name" value="LEUCINE RICH REPEAT CONTAINING 53"/>
    <property type="match status" value="1"/>
</dbReference>
<dbReference type="SUPFAM" id="SSF52058">
    <property type="entry name" value="L domain-like"/>
    <property type="match status" value="2"/>
</dbReference>
<dbReference type="Pfam" id="PF13855">
    <property type="entry name" value="LRR_8"/>
    <property type="match status" value="2"/>
</dbReference>
<dbReference type="EMBL" id="JRES01000379">
    <property type="protein sequence ID" value="KNC31783.1"/>
    <property type="molecule type" value="Genomic_DNA"/>
</dbReference>
<evidence type="ECO:0000313" key="6">
    <source>
        <dbReference type="Proteomes" id="UP000037069"/>
    </source>
</evidence>
<keyword evidence="4" id="KW-0812">Transmembrane</keyword>
<proteinExistence type="predicted"/>
<keyword evidence="4" id="KW-0472">Membrane</keyword>
<dbReference type="Proteomes" id="UP000037069">
    <property type="component" value="Unassembled WGS sequence"/>
</dbReference>
<evidence type="ECO:0008006" key="7">
    <source>
        <dbReference type="Google" id="ProtNLM"/>
    </source>
</evidence>
<evidence type="ECO:0000256" key="2">
    <source>
        <dbReference type="ARBA" id="ARBA00022737"/>
    </source>
</evidence>
<keyword evidence="2" id="KW-0677">Repeat</keyword>
<dbReference type="STRING" id="7375.A0A0L0CH94"/>
<evidence type="ECO:0000256" key="4">
    <source>
        <dbReference type="SAM" id="Phobius"/>
    </source>
</evidence>
<keyword evidence="4" id="KW-1133">Transmembrane helix</keyword>
<dbReference type="SUPFAM" id="SSF52047">
    <property type="entry name" value="RNI-like"/>
    <property type="match status" value="1"/>
</dbReference>
<name>A0A0L0CH94_LUCCU</name>
<dbReference type="OrthoDB" id="26525at2759"/>
<protein>
    <recommendedName>
        <fullName evidence="7">Fibronectin type-III domain-containing protein</fullName>
    </recommendedName>
</protein>
<comment type="caution">
    <text evidence="5">The sequence shown here is derived from an EMBL/GenBank/DDBJ whole genome shotgun (WGS) entry which is preliminary data.</text>
</comment>
<organism evidence="5 6">
    <name type="scientific">Lucilia cuprina</name>
    <name type="common">Green bottle fly</name>
    <name type="synonym">Australian sheep blowfly</name>
    <dbReference type="NCBI Taxonomy" id="7375"/>
    <lineage>
        <taxon>Eukaryota</taxon>
        <taxon>Metazoa</taxon>
        <taxon>Ecdysozoa</taxon>
        <taxon>Arthropoda</taxon>
        <taxon>Hexapoda</taxon>
        <taxon>Insecta</taxon>
        <taxon>Pterygota</taxon>
        <taxon>Neoptera</taxon>
        <taxon>Endopterygota</taxon>
        <taxon>Diptera</taxon>
        <taxon>Brachycera</taxon>
        <taxon>Muscomorpha</taxon>
        <taxon>Oestroidea</taxon>
        <taxon>Calliphoridae</taxon>
        <taxon>Luciliinae</taxon>
        <taxon>Lucilia</taxon>
    </lineage>
</organism>
<feature type="transmembrane region" description="Helical" evidence="4">
    <location>
        <begin position="557"/>
        <end position="579"/>
    </location>
</feature>
<gene>
    <name evidence="5" type="ORF">FF38_07686</name>
</gene>
<reference evidence="5 6" key="1">
    <citation type="journal article" date="2015" name="Nat. Commun.">
        <title>Lucilia cuprina genome unlocks parasitic fly biology to underpin future interventions.</title>
        <authorList>
            <person name="Anstead C.A."/>
            <person name="Korhonen P.K."/>
            <person name="Young N.D."/>
            <person name="Hall R.S."/>
            <person name="Jex A.R."/>
            <person name="Murali S.C."/>
            <person name="Hughes D.S."/>
            <person name="Lee S.F."/>
            <person name="Perry T."/>
            <person name="Stroehlein A.J."/>
            <person name="Ansell B.R."/>
            <person name="Breugelmans B."/>
            <person name="Hofmann A."/>
            <person name="Qu J."/>
            <person name="Dugan S."/>
            <person name="Lee S.L."/>
            <person name="Chao H."/>
            <person name="Dinh H."/>
            <person name="Han Y."/>
            <person name="Doddapaneni H.V."/>
            <person name="Worley K.C."/>
            <person name="Muzny D.M."/>
            <person name="Ioannidis P."/>
            <person name="Waterhouse R.M."/>
            <person name="Zdobnov E.M."/>
            <person name="James P.J."/>
            <person name="Bagnall N.H."/>
            <person name="Kotze A.C."/>
            <person name="Gibbs R.A."/>
            <person name="Richards S."/>
            <person name="Batterham P."/>
            <person name="Gasser R.B."/>
        </authorList>
    </citation>
    <scope>NUCLEOTIDE SEQUENCE [LARGE SCALE GENOMIC DNA]</scope>
    <source>
        <strain evidence="5 6">LS</strain>
        <tissue evidence="5">Full body</tissue>
    </source>
</reference>
<sequence length="1460" mass="166126">MIFKHLIYYIFFYISLNVGGLTGVEILTPATGLKLLKNVIKLTDTLLEVTPYINITIAGIPPNCVQMACKFVCFNGKSTDIDKDILYTSEKNNYLCSTIDELRLYNYEFPDNILSYGFLGNYSDKVKTLYIASANITDIEAGAFARGKFKEIFFENLHLKELKMDFFEGISSDFNALSIIQKETPLETVYSNFLCYVKYQIKYLTLQAGLKSIRNLTGGDYILNNFLYADFSFNNFSDNMGYSEFSKVSMLEHLDLSHSNLEYLPSYIFSDFTSTLEYLDLSYNKLKTISRSIFGWRELPRDLKIYANDNEWACSCDLQMEFKAIFIYYRTTLLCSEPEWYKDWSVFDDEICGVSSLEHFAPTEPIGETSTSGSFNDANMMPTIEINEGPFYKETTEAVSSTSPHYIEKPSFVIKADLVKLDCLTGTTNISQKISKPMRWPLIIFDVTPQDNLRVDVEVVSPSVLDDSFGLIWFSKVTTQFYKMEINYNEYGLGCFNSISFVTTVDDLVPNTAYTFCIVKKNQVTTSPFSCKSIHVGGNVAVQYSAWLTRDMRITGLSLVIFGIIMFSFAGILMIYLLLKRKPILLKGSKRVTTLHPNSDEIVVLPKENSVQTIKEKEEKLARRGPFSCSQIRRKSNESVASYQSYINTNLYEVIPAYSKLNNNNNNPSLYITTNATQETTLPDVVDNQDTESCYLTPLQTVSSTANLVKYAEIPYRAKRMSNDALPDVPADQAPLSLALSESLDKPEYAQTKTTERLYQPKKFRWCKYIVLPLLFGFILLLILTNVDFTGEAYNKNQNYVEENTRMFSPEQSFVQPDGRIYSSDKTIMGSLGHIKSSISRALNCIQSTDSCSLTCVGGNINNIYKQLEPLYKSCNKDLDLILIDCSLPSSRLKASFFQGNYYLKTINFTNCNLADIDNQAFAQKSVKNLRNLTLINTSFSTLDMSAFEGLQQLEYFYLLNKITWSTFKGDGFLFYFSDTLTSLVMQQEASKSTVYDPLPWLQGAAMKRLTFVNLANNNFQNILHNKTFATLTAVQYLDLSYCSLTFLEANVFDSILKSLKHLDLSNNHLATLPSEMLRQMSGLELNLSFNYWLCTCNNKEMLQIIKWKLVDLKLLDERNIKCYTPTEWRDVPVNDLVLDCLVSTTLGISWTTTENTSETTTVIPTSGCLDNSTITTITSGEISTTSDSSSSESSSSSQTSEETNETSGESLDTTTKIYTTTTSKPTTFTTTTRTTIFYTTTTTKRPTTTRPLTPISCYTRRSHILIVETKCHFFIKPISATAIKIITNTSLTNMSVIYFHNAKNNTAIANMQEYFTIINNLNTSEIYVFCLIWHKFKNGKITYDWKISPFDCRSYSHSEVLPQPWLEKEDKIWIICLVVLGSCLMVFLGIILVVLIRRGKKDFKSKYERTFNRDSESEPNYLEPSTNLSHQNCDVIVRPFARLYVSRHQPPDVAAQHRE</sequence>
<dbReference type="InterPro" id="IPR032675">
    <property type="entry name" value="LRR_dom_sf"/>
</dbReference>
<feature type="transmembrane region" description="Helical" evidence="4">
    <location>
        <begin position="7"/>
        <end position="27"/>
    </location>
</feature>
<keyword evidence="1" id="KW-0433">Leucine-rich repeat</keyword>
<keyword evidence="6" id="KW-1185">Reference proteome</keyword>
<dbReference type="PROSITE" id="PS51450">
    <property type="entry name" value="LRR"/>
    <property type="match status" value="2"/>
</dbReference>
<dbReference type="Gene3D" id="3.80.10.10">
    <property type="entry name" value="Ribonuclease Inhibitor"/>
    <property type="match status" value="3"/>
</dbReference>
<dbReference type="InterPro" id="IPR001611">
    <property type="entry name" value="Leu-rich_rpt"/>
</dbReference>
<evidence type="ECO:0000256" key="1">
    <source>
        <dbReference type="ARBA" id="ARBA00022614"/>
    </source>
</evidence>
<evidence type="ECO:0000256" key="3">
    <source>
        <dbReference type="SAM" id="MobiDB-lite"/>
    </source>
</evidence>
<feature type="region of interest" description="Disordered" evidence="3">
    <location>
        <begin position="1181"/>
        <end position="1217"/>
    </location>
</feature>
<evidence type="ECO:0000313" key="5">
    <source>
        <dbReference type="EMBL" id="KNC31783.1"/>
    </source>
</evidence>